<dbReference type="Proteomes" id="UP000572268">
    <property type="component" value="Unassembled WGS sequence"/>
</dbReference>
<dbReference type="GO" id="GO:0003676">
    <property type="term" value="F:nucleic acid binding"/>
    <property type="evidence" value="ECO:0007669"/>
    <property type="project" value="InterPro"/>
</dbReference>
<evidence type="ECO:0000313" key="1">
    <source>
        <dbReference type="EMBL" id="KAF4647199.1"/>
    </source>
</evidence>
<dbReference type="Gene3D" id="3.30.420.10">
    <property type="entry name" value="Ribonuclease H-like superfamily/Ribonuclease H"/>
    <property type="match status" value="2"/>
</dbReference>
<dbReference type="EMBL" id="JABANN010002780">
    <property type="protein sequence ID" value="KAF4647199.1"/>
    <property type="molecule type" value="Genomic_DNA"/>
</dbReference>
<proteinExistence type="predicted"/>
<feature type="non-terminal residue" evidence="1">
    <location>
        <position position="181"/>
    </location>
</feature>
<evidence type="ECO:0008006" key="3">
    <source>
        <dbReference type="Google" id="ProtNLM"/>
    </source>
</evidence>
<dbReference type="InterPro" id="IPR036397">
    <property type="entry name" value="RNaseH_sf"/>
</dbReference>
<gene>
    <name evidence="1" type="ORF">FOL46_004541</name>
</gene>
<accession>A0A7J6KKK4</accession>
<dbReference type="InterPro" id="IPR012337">
    <property type="entry name" value="RNaseH-like_sf"/>
</dbReference>
<feature type="non-terminal residue" evidence="1">
    <location>
        <position position="1"/>
    </location>
</feature>
<organism evidence="1 2">
    <name type="scientific">Perkinsus olseni</name>
    <name type="common">Perkinsus atlanticus</name>
    <dbReference type="NCBI Taxonomy" id="32597"/>
    <lineage>
        <taxon>Eukaryota</taxon>
        <taxon>Sar</taxon>
        <taxon>Alveolata</taxon>
        <taxon>Perkinsozoa</taxon>
        <taxon>Perkinsea</taxon>
        <taxon>Perkinsida</taxon>
        <taxon>Perkinsidae</taxon>
        <taxon>Perkinsus</taxon>
    </lineage>
</organism>
<name>A0A7J6KKK4_PEROL</name>
<dbReference type="SUPFAM" id="SSF53098">
    <property type="entry name" value="Ribonuclease H-like"/>
    <property type="match status" value="1"/>
</dbReference>
<protein>
    <recommendedName>
        <fullName evidence="3">Integrase catalytic domain-containing protein</fullName>
    </recommendedName>
</protein>
<reference evidence="1 2" key="1">
    <citation type="submission" date="2020-04" db="EMBL/GenBank/DDBJ databases">
        <title>Perkinsus olseni comparative genomics.</title>
        <authorList>
            <person name="Bogema D.R."/>
        </authorList>
    </citation>
    <scope>NUCLEOTIDE SEQUENCE [LARGE SCALE GENOMIC DNA]</scope>
    <source>
        <strain evidence="1">ATCC PRA-31</strain>
    </source>
</reference>
<dbReference type="AlphaFoldDB" id="A0A7J6KKK4"/>
<sequence length="181" mass="20262">EDSPFSVVCADVVYLPEPYLSQQCYVTKFACLLRLDGEDASSLQSAFEATWKTLGKKPSYLLTDNGAAFLKCDLTGVIESLHRTVRMWMRSAMADDESLTVEQAIAKVMKAYNRSVHFSTGRIPADMLKLDTSSVEWQRLVDTAVLDAEKKIDSCTRHELYPGAVVRVRAVNKFDKVVTKT</sequence>
<evidence type="ECO:0000313" key="2">
    <source>
        <dbReference type="Proteomes" id="UP000572268"/>
    </source>
</evidence>
<comment type="caution">
    <text evidence="1">The sequence shown here is derived from an EMBL/GenBank/DDBJ whole genome shotgun (WGS) entry which is preliminary data.</text>
</comment>